<dbReference type="InterPro" id="IPR050082">
    <property type="entry name" value="RNA_methyltr_RlmE"/>
</dbReference>
<dbReference type="GO" id="GO:0008650">
    <property type="term" value="F:rRNA (uridine-2'-O-)-methyltransferase activity"/>
    <property type="evidence" value="ECO:0007669"/>
    <property type="project" value="TreeGrafter"/>
</dbReference>
<dbReference type="SUPFAM" id="SSF53335">
    <property type="entry name" value="S-adenosyl-L-methionine-dependent methyltransferases"/>
    <property type="match status" value="1"/>
</dbReference>
<evidence type="ECO:0000256" key="5">
    <source>
        <dbReference type="ARBA" id="ARBA00022691"/>
    </source>
</evidence>
<dbReference type="OMA" id="PQTHDQI"/>
<evidence type="ECO:0000256" key="1">
    <source>
        <dbReference type="ARBA" id="ARBA00009258"/>
    </source>
</evidence>
<keyword evidence="4" id="KW-0808">Transferase</keyword>
<evidence type="ECO:0000256" key="4">
    <source>
        <dbReference type="ARBA" id="ARBA00022679"/>
    </source>
</evidence>
<proteinExistence type="inferred from homology"/>
<dbReference type="OrthoDB" id="20105at2759"/>
<dbReference type="Pfam" id="PF01728">
    <property type="entry name" value="FtsJ"/>
    <property type="match status" value="1"/>
</dbReference>
<feature type="active site" description="Proton acceptor" evidence="7">
    <location>
        <position position="180"/>
    </location>
</feature>
<keyword evidence="5 7" id="KW-0949">S-adenosyl-L-methionine</keyword>
<evidence type="ECO:0000259" key="8">
    <source>
        <dbReference type="Pfam" id="PF01728"/>
    </source>
</evidence>
<dbReference type="EMBL" id="CAJNNV010030231">
    <property type="protein sequence ID" value="CAE8631870.1"/>
    <property type="molecule type" value="Genomic_DNA"/>
</dbReference>
<dbReference type="InterPro" id="IPR029063">
    <property type="entry name" value="SAM-dependent_MTases_sf"/>
</dbReference>
<keyword evidence="2" id="KW-0698">rRNA processing</keyword>
<sequence length="249" mass="27377">MSLFASAIRRSFGHKPYKGHSSQWIQRHTTDPYVQRAQQDMYRSRAAYKLKQMDQQYSIFTKKSVVIDIGCFAGSWSQVAMAKTGAATGKSNALVIGVDLVEMDPLDHHHFVRGDIREVGTLRKIDELLRGRKASIVLSDMAPRMTGSRIDDHIASVDLSKAALRCATNFLQEGGWFVLKVFQGGMLDRFKAELTEHFGKIRTSKPKASRPESVEVYLVCSDFLGPGGAGAVRAGGAVGAATRTKQDLG</sequence>
<dbReference type="Gene3D" id="3.40.50.150">
    <property type="entry name" value="Vaccinia Virus protein VP39"/>
    <property type="match status" value="1"/>
</dbReference>
<evidence type="ECO:0000256" key="3">
    <source>
        <dbReference type="ARBA" id="ARBA00022603"/>
    </source>
</evidence>
<reference evidence="9" key="1">
    <citation type="submission" date="2021-02" db="EMBL/GenBank/DDBJ databases">
        <authorList>
            <person name="Dougan E. K."/>
            <person name="Rhodes N."/>
            <person name="Thang M."/>
            <person name="Chan C."/>
        </authorList>
    </citation>
    <scope>NUCLEOTIDE SEQUENCE</scope>
</reference>
<organism evidence="9 10">
    <name type="scientific">Polarella glacialis</name>
    <name type="common">Dinoflagellate</name>
    <dbReference type="NCBI Taxonomy" id="89957"/>
    <lineage>
        <taxon>Eukaryota</taxon>
        <taxon>Sar</taxon>
        <taxon>Alveolata</taxon>
        <taxon>Dinophyceae</taxon>
        <taxon>Suessiales</taxon>
        <taxon>Suessiaceae</taxon>
        <taxon>Polarella</taxon>
    </lineage>
</organism>
<keyword evidence="3" id="KW-0489">Methyltransferase</keyword>
<gene>
    <name evidence="9" type="ORF">PGLA1383_LOCUS47871</name>
</gene>
<dbReference type="PANTHER" id="PTHR10920">
    <property type="entry name" value="RIBOSOMAL RNA METHYLTRANSFERASE"/>
    <property type="match status" value="1"/>
</dbReference>
<evidence type="ECO:0000313" key="10">
    <source>
        <dbReference type="Proteomes" id="UP000654075"/>
    </source>
</evidence>
<evidence type="ECO:0000256" key="6">
    <source>
        <dbReference type="ARBA" id="ARBA00041184"/>
    </source>
</evidence>
<evidence type="ECO:0000313" key="9">
    <source>
        <dbReference type="EMBL" id="CAE8631870.1"/>
    </source>
</evidence>
<accession>A0A813H2D1</accession>
<dbReference type="InterPro" id="IPR015507">
    <property type="entry name" value="rRNA-MeTfrase_E"/>
</dbReference>
<evidence type="ECO:0000256" key="7">
    <source>
        <dbReference type="PIRSR" id="PIRSR005461-1"/>
    </source>
</evidence>
<name>A0A813H2D1_POLGL</name>
<dbReference type="InterPro" id="IPR002877">
    <property type="entry name" value="RNA_MeTrfase_FtsJ_dom"/>
</dbReference>
<comment type="similarity">
    <text evidence="1">Belongs to the class I-like SAM-binding methyltransferase superfamily. RNA methyltransferase RlmE family.</text>
</comment>
<protein>
    <recommendedName>
        <fullName evidence="6">rRNA methyltransferase 2, mitochondrial</fullName>
    </recommendedName>
</protein>
<evidence type="ECO:0000256" key="2">
    <source>
        <dbReference type="ARBA" id="ARBA00022552"/>
    </source>
</evidence>
<dbReference type="PIRSF" id="PIRSF005461">
    <property type="entry name" value="23S_rRNA_mtase"/>
    <property type="match status" value="1"/>
</dbReference>
<comment type="caution">
    <text evidence="9">The sequence shown here is derived from an EMBL/GenBank/DDBJ whole genome shotgun (WGS) entry which is preliminary data.</text>
</comment>
<dbReference type="Proteomes" id="UP000654075">
    <property type="component" value="Unassembled WGS sequence"/>
</dbReference>
<dbReference type="HAMAP" id="MF_01547">
    <property type="entry name" value="RNA_methyltr_E"/>
    <property type="match status" value="1"/>
</dbReference>
<dbReference type="PANTHER" id="PTHR10920:SF18">
    <property type="entry name" value="RRNA METHYLTRANSFERASE 2, MITOCHONDRIAL"/>
    <property type="match status" value="1"/>
</dbReference>
<keyword evidence="10" id="KW-1185">Reference proteome</keyword>
<dbReference type="AlphaFoldDB" id="A0A813H2D1"/>
<feature type="domain" description="Ribosomal RNA methyltransferase FtsJ" evidence="8">
    <location>
        <begin position="42"/>
        <end position="223"/>
    </location>
</feature>